<evidence type="ECO:0008006" key="3">
    <source>
        <dbReference type="Google" id="ProtNLM"/>
    </source>
</evidence>
<sequence length="69" mass="7778">MDFQEYIATGTEFSELLAAVDTFPDVTVTKKASRYVVFQAYENDVESLRKQLAGKYTIAPNAKIEPLDE</sequence>
<gene>
    <name evidence="1" type="ORF">ACTOB_006980</name>
</gene>
<organism evidence="1 2">
    <name type="scientific">Actinoplanes oblitus</name>
    <dbReference type="NCBI Taxonomy" id="3040509"/>
    <lineage>
        <taxon>Bacteria</taxon>
        <taxon>Bacillati</taxon>
        <taxon>Actinomycetota</taxon>
        <taxon>Actinomycetes</taxon>
        <taxon>Micromonosporales</taxon>
        <taxon>Micromonosporaceae</taxon>
        <taxon>Actinoplanes</taxon>
    </lineage>
</organism>
<evidence type="ECO:0000313" key="2">
    <source>
        <dbReference type="Proteomes" id="UP001240150"/>
    </source>
</evidence>
<accession>A0ABY8WCS9</accession>
<evidence type="ECO:0000313" key="1">
    <source>
        <dbReference type="EMBL" id="WIM94921.1"/>
    </source>
</evidence>
<reference evidence="1 2" key="1">
    <citation type="submission" date="2023-06" db="EMBL/GenBank/DDBJ databases">
        <authorList>
            <person name="Yushchuk O."/>
            <person name="Binda E."/>
            <person name="Ruckert-Reed C."/>
            <person name="Fedorenko V."/>
            <person name="Kalinowski J."/>
            <person name="Marinelli F."/>
        </authorList>
    </citation>
    <scope>NUCLEOTIDE SEQUENCE [LARGE SCALE GENOMIC DNA]</scope>
    <source>
        <strain evidence="1 2">NRRL 3884</strain>
    </source>
</reference>
<proteinExistence type="predicted"/>
<keyword evidence="2" id="KW-1185">Reference proteome</keyword>
<protein>
    <recommendedName>
        <fullName evidence="3">SPOR domain-containing protein</fullName>
    </recommendedName>
</protein>
<name>A0ABY8WCS9_9ACTN</name>
<dbReference type="Proteomes" id="UP001240150">
    <property type="component" value="Chromosome"/>
</dbReference>
<dbReference type="EMBL" id="CP126980">
    <property type="protein sequence ID" value="WIM94921.1"/>
    <property type="molecule type" value="Genomic_DNA"/>
</dbReference>
<dbReference type="RefSeq" id="WP_284916175.1">
    <property type="nucleotide sequence ID" value="NZ_CP126980.1"/>
</dbReference>